<gene>
    <name evidence="2" type="ORF">A3F55_02950</name>
</gene>
<reference evidence="2 3" key="1">
    <citation type="journal article" date="2016" name="Nat. Commun.">
        <title>Thousands of microbial genomes shed light on interconnected biogeochemical processes in an aquifer system.</title>
        <authorList>
            <person name="Anantharaman K."/>
            <person name="Brown C.T."/>
            <person name="Hug L.A."/>
            <person name="Sharon I."/>
            <person name="Castelle C.J."/>
            <person name="Probst A.J."/>
            <person name="Thomas B.C."/>
            <person name="Singh A."/>
            <person name="Wilkins M.J."/>
            <person name="Karaoz U."/>
            <person name="Brodie E.L."/>
            <person name="Williams K.H."/>
            <person name="Hubbard S.S."/>
            <person name="Banfield J.F."/>
        </authorList>
    </citation>
    <scope>NUCLEOTIDE SEQUENCE [LARGE SCALE GENOMIC DNA]</scope>
</reference>
<dbReference type="GO" id="GO:0006508">
    <property type="term" value="P:proteolysis"/>
    <property type="evidence" value="ECO:0007669"/>
    <property type="project" value="InterPro"/>
</dbReference>
<dbReference type="InterPro" id="IPR005074">
    <property type="entry name" value="Peptidase_C39"/>
</dbReference>
<sequence>MVLKRFGTELTQQEIAKELEIDMVVGTSAKELEKFFKQRGFVIDRKNNAEWGDLAEALGRGVVIVGYLEREGDPHYALVRTVGEAEIVLIDPWHGDNLEIPKVEFEERWKDNEIGQYGERMLMTVATPAHT</sequence>
<dbReference type="Gene3D" id="3.90.70.10">
    <property type="entry name" value="Cysteine proteinases"/>
    <property type="match status" value="1"/>
</dbReference>
<dbReference type="GO" id="GO:0016020">
    <property type="term" value="C:membrane"/>
    <property type="evidence" value="ECO:0007669"/>
    <property type="project" value="InterPro"/>
</dbReference>
<accession>A0A1F4XTC2</accession>
<dbReference type="Pfam" id="PF03412">
    <property type="entry name" value="Peptidase_C39"/>
    <property type="match status" value="1"/>
</dbReference>
<dbReference type="AlphaFoldDB" id="A0A1F4XTC2"/>
<dbReference type="EMBL" id="MEWW01000007">
    <property type="protein sequence ID" value="OGC84950.1"/>
    <property type="molecule type" value="Genomic_DNA"/>
</dbReference>
<dbReference type="GO" id="GO:0008233">
    <property type="term" value="F:peptidase activity"/>
    <property type="evidence" value="ECO:0007669"/>
    <property type="project" value="InterPro"/>
</dbReference>
<comment type="caution">
    <text evidence="2">The sequence shown here is derived from an EMBL/GenBank/DDBJ whole genome shotgun (WGS) entry which is preliminary data.</text>
</comment>
<protein>
    <recommendedName>
        <fullName evidence="1">Peptidase C39 domain-containing protein</fullName>
    </recommendedName>
</protein>
<dbReference type="Proteomes" id="UP000178091">
    <property type="component" value="Unassembled WGS sequence"/>
</dbReference>
<evidence type="ECO:0000313" key="3">
    <source>
        <dbReference type="Proteomes" id="UP000178091"/>
    </source>
</evidence>
<evidence type="ECO:0000313" key="2">
    <source>
        <dbReference type="EMBL" id="OGC84950.1"/>
    </source>
</evidence>
<name>A0A1F4XTC2_9BACT</name>
<organism evidence="2 3">
    <name type="scientific">Candidatus Adlerbacteria bacterium RIFCSPHIGHO2_12_FULL_53_18</name>
    <dbReference type="NCBI Taxonomy" id="1797242"/>
    <lineage>
        <taxon>Bacteria</taxon>
        <taxon>Candidatus Adleribacteriota</taxon>
    </lineage>
</organism>
<dbReference type="GO" id="GO:0005524">
    <property type="term" value="F:ATP binding"/>
    <property type="evidence" value="ECO:0007669"/>
    <property type="project" value="InterPro"/>
</dbReference>
<proteinExistence type="predicted"/>
<feature type="domain" description="Peptidase C39" evidence="1">
    <location>
        <begin position="1"/>
        <end position="111"/>
    </location>
</feature>
<evidence type="ECO:0000259" key="1">
    <source>
        <dbReference type="Pfam" id="PF03412"/>
    </source>
</evidence>